<evidence type="ECO:0000256" key="8">
    <source>
        <dbReference type="SAM" id="MobiDB-lite"/>
    </source>
</evidence>
<dbReference type="GO" id="GO:0003677">
    <property type="term" value="F:DNA binding"/>
    <property type="evidence" value="ECO:0007669"/>
    <property type="project" value="UniProtKB-KW"/>
</dbReference>
<sequence>MAKTKANQLRHEPKSASTPAPSKKSSGKKKMKSPSRTPASPDKSNRSNSRLNESGIKKRKWKAGTKALREIRFYQRTDHKLIPKLSFCRLVKELLSNAVGGGSEQLRIQTYALDALQEAAESFMVRFFEESNLCAIHAKRVTLMPKDMQLLKALKYDCEL</sequence>
<dbReference type="Gene3D" id="1.10.20.10">
    <property type="entry name" value="Histone, subunit A"/>
    <property type="match status" value="1"/>
</dbReference>
<feature type="region of interest" description="Disordered" evidence="8">
    <location>
        <begin position="1"/>
        <end position="60"/>
    </location>
</feature>
<accession>A0A7M5WM22</accession>
<dbReference type="EnsemblMetazoa" id="CLYHEMT010657.1">
    <property type="protein sequence ID" value="CLYHEMP010657.1"/>
    <property type="gene ID" value="CLYHEMG010657"/>
</dbReference>
<comment type="similarity">
    <text evidence="3">Belongs to the histone H3 family.</text>
</comment>
<dbReference type="CDD" id="cd22911">
    <property type="entry name" value="HFD_H3"/>
    <property type="match status" value="1"/>
</dbReference>
<dbReference type="Pfam" id="PF00125">
    <property type="entry name" value="Histone"/>
    <property type="match status" value="1"/>
</dbReference>
<dbReference type="PRINTS" id="PR00622">
    <property type="entry name" value="HISTONEH3"/>
</dbReference>
<dbReference type="RefSeq" id="XP_066934386.1">
    <property type="nucleotide sequence ID" value="XM_067078285.1"/>
</dbReference>
<keyword evidence="7" id="KW-0544">Nucleosome core</keyword>
<evidence type="ECO:0000256" key="4">
    <source>
        <dbReference type="ARBA" id="ARBA00022454"/>
    </source>
</evidence>
<protein>
    <recommendedName>
        <fullName evidence="9">Core Histone H2A/H2B/H3 domain-containing protein</fullName>
    </recommendedName>
</protein>
<keyword evidence="6" id="KW-0539">Nucleus</keyword>
<dbReference type="AlphaFoldDB" id="A0A7M5WM22"/>
<dbReference type="SUPFAM" id="SSF47113">
    <property type="entry name" value="Histone-fold"/>
    <property type="match status" value="1"/>
</dbReference>
<name>A0A7M5WM22_9CNID</name>
<dbReference type="GeneID" id="136822074"/>
<evidence type="ECO:0000259" key="9">
    <source>
        <dbReference type="Pfam" id="PF00125"/>
    </source>
</evidence>
<dbReference type="GO" id="GO:0030527">
    <property type="term" value="F:structural constituent of chromatin"/>
    <property type="evidence" value="ECO:0007669"/>
    <property type="project" value="InterPro"/>
</dbReference>
<dbReference type="GO" id="GO:0000786">
    <property type="term" value="C:nucleosome"/>
    <property type="evidence" value="ECO:0007669"/>
    <property type="project" value="UniProtKB-KW"/>
</dbReference>
<dbReference type="SMART" id="SM00428">
    <property type="entry name" value="H3"/>
    <property type="match status" value="1"/>
</dbReference>
<evidence type="ECO:0000256" key="7">
    <source>
        <dbReference type="ARBA" id="ARBA00023269"/>
    </source>
</evidence>
<reference evidence="10" key="1">
    <citation type="submission" date="2021-01" db="UniProtKB">
        <authorList>
            <consortium name="EnsemblMetazoa"/>
        </authorList>
    </citation>
    <scope>IDENTIFICATION</scope>
</reference>
<dbReference type="InterPro" id="IPR009072">
    <property type="entry name" value="Histone-fold"/>
</dbReference>
<dbReference type="OrthoDB" id="6499751at2759"/>
<dbReference type="InterPro" id="IPR000164">
    <property type="entry name" value="Histone_H3/CENP-A"/>
</dbReference>
<proteinExistence type="inferred from homology"/>
<feature type="compositionally biased region" description="Low complexity" evidence="8">
    <location>
        <begin position="15"/>
        <end position="24"/>
    </location>
</feature>
<evidence type="ECO:0000256" key="5">
    <source>
        <dbReference type="ARBA" id="ARBA00023125"/>
    </source>
</evidence>
<evidence type="ECO:0000256" key="1">
    <source>
        <dbReference type="ARBA" id="ARBA00004123"/>
    </source>
</evidence>
<evidence type="ECO:0000313" key="10">
    <source>
        <dbReference type="EnsemblMetazoa" id="CLYHEMP010657.1"/>
    </source>
</evidence>
<dbReference type="PANTHER" id="PTHR45810">
    <property type="entry name" value="HISTONE H3.2"/>
    <property type="match status" value="1"/>
</dbReference>
<keyword evidence="4" id="KW-0158">Chromosome</keyword>
<dbReference type="GO" id="GO:0005634">
    <property type="term" value="C:nucleus"/>
    <property type="evidence" value="ECO:0007669"/>
    <property type="project" value="UniProtKB-SubCell"/>
</dbReference>
<evidence type="ECO:0000313" key="11">
    <source>
        <dbReference type="Proteomes" id="UP000594262"/>
    </source>
</evidence>
<dbReference type="GO" id="GO:0046982">
    <property type="term" value="F:protein heterodimerization activity"/>
    <property type="evidence" value="ECO:0007669"/>
    <property type="project" value="InterPro"/>
</dbReference>
<comment type="subcellular location">
    <subcellularLocation>
        <location evidence="2">Chromosome</location>
    </subcellularLocation>
    <subcellularLocation>
        <location evidence="1">Nucleus</location>
    </subcellularLocation>
</comment>
<dbReference type="PANTHER" id="PTHR45810:SF17">
    <property type="entry name" value="HISTONE H3-LIKE CENTROMERIC PROTEIN A"/>
    <property type="match status" value="1"/>
</dbReference>
<keyword evidence="5" id="KW-0238">DNA-binding</keyword>
<evidence type="ECO:0000256" key="6">
    <source>
        <dbReference type="ARBA" id="ARBA00023242"/>
    </source>
</evidence>
<feature type="domain" description="Core Histone H2A/H2B/H3" evidence="9">
    <location>
        <begin position="64"/>
        <end position="150"/>
    </location>
</feature>
<keyword evidence="11" id="KW-1185">Reference proteome</keyword>
<evidence type="ECO:0000256" key="2">
    <source>
        <dbReference type="ARBA" id="ARBA00004286"/>
    </source>
</evidence>
<dbReference type="Proteomes" id="UP000594262">
    <property type="component" value="Unplaced"/>
</dbReference>
<evidence type="ECO:0000256" key="3">
    <source>
        <dbReference type="ARBA" id="ARBA00010343"/>
    </source>
</evidence>
<organism evidence="10 11">
    <name type="scientific">Clytia hemisphaerica</name>
    <dbReference type="NCBI Taxonomy" id="252671"/>
    <lineage>
        <taxon>Eukaryota</taxon>
        <taxon>Metazoa</taxon>
        <taxon>Cnidaria</taxon>
        <taxon>Hydrozoa</taxon>
        <taxon>Hydroidolina</taxon>
        <taxon>Leptothecata</taxon>
        <taxon>Obeliida</taxon>
        <taxon>Clytiidae</taxon>
        <taxon>Clytia</taxon>
    </lineage>
</organism>
<dbReference type="InterPro" id="IPR007125">
    <property type="entry name" value="H2A/H2B/H3"/>
</dbReference>